<evidence type="ECO:0000313" key="2">
    <source>
        <dbReference type="EMBL" id="AGH98418.1"/>
    </source>
</evidence>
<evidence type="ECO:0000313" key="3">
    <source>
        <dbReference type="Proteomes" id="UP000011932"/>
    </source>
</evidence>
<evidence type="ECO:0000256" key="1">
    <source>
        <dbReference type="SAM" id="Phobius"/>
    </source>
</evidence>
<gene>
    <name evidence="2" type="ORF">A11S_1614</name>
</gene>
<feature type="transmembrane region" description="Helical" evidence="1">
    <location>
        <begin position="12"/>
        <end position="29"/>
    </location>
</feature>
<dbReference type="KEGG" id="man:A11S_1614"/>
<keyword evidence="1" id="KW-0472">Membrane</keyword>
<dbReference type="Proteomes" id="UP000011932">
    <property type="component" value="Chromosome"/>
</dbReference>
<name>M4VGT3_9BACT</name>
<dbReference type="AlphaFoldDB" id="M4VGT3"/>
<keyword evidence="1" id="KW-1133">Transmembrane helix</keyword>
<proteinExistence type="predicted"/>
<dbReference type="EMBL" id="CP003538">
    <property type="protein sequence ID" value="AGH98418.1"/>
    <property type="molecule type" value="Genomic_DNA"/>
</dbReference>
<feature type="transmembrane region" description="Helical" evidence="1">
    <location>
        <begin position="35"/>
        <end position="55"/>
    </location>
</feature>
<keyword evidence="1" id="KW-0812">Transmembrane</keyword>
<protein>
    <submittedName>
        <fullName evidence="2">Uncharacterized protein</fullName>
    </submittedName>
</protein>
<dbReference type="HOGENOM" id="CLU_143450_0_0_5"/>
<reference evidence="2 3" key="1">
    <citation type="journal article" date="2013" name="ISME J.">
        <title>By their genes ye shall know them: genomic signatures of predatory bacteria.</title>
        <authorList>
            <person name="Pasternak Z."/>
            <person name="Pietrokovski S."/>
            <person name="Rotem O."/>
            <person name="Gophna U."/>
            <person name="Lurie-Weinberger M.N."/>
            <person name="Jurkevitch E."/>
        </authorList>
    </citation>
    <scope>NUCLEOTIDE SEQUENCE [LARGE SCALE GENOMIC DNA]</scope>
    <source>
        <strain evidence="2">EPB</strain>
    </source>
</reference>
<accession>M4VGT3</accession>
<organism evidence="2 3">
    <name type="scientific">Micavibrio aeruginosavorus EPB</name>
    <dbReference type="NCBI Taxonomy" id="349215"/>
    <lineage>
        <taxon>Bacteria</taxon>
        <taxon>Pseudomonadati</taxon>
        <taxon>Bdellovibrionota</taxon>
        <taxon>Bdellovibrionia</taxon>
        <taxon>Bdellovibrionales</taxon>
        <taxon>Pseudobdellovibrionaceae</taxon>
        <taxon>Micavibrio</taxon>
    </lineage>
</organism>
<sequence>MVREGTQKRPWLYPFFMAYMVCLTTPLPVPGGSTVLLALTGLYAAIPILPGAKALRSSFAAAVRPPVLMENYMGFIRPSVDRPQADSVRGIALGWRVTCRGAADMWQSTRIAFAALRAA</sequence>